<evidence type="ECO:0000259" key="5">
    <source>
        <dbReference type="PROSITE" id="PS01124"/>
    </source>
</evidence>
<reference evidence="6" key="1">
    <citation type="submission" date="2021-10" db="EMBL/GenBank/DDBJ databases">
        <title>Anaerobic single-cell dispensing facilitates the cultivation of human gut bacteria.</title>
        <authorList>
            <person name="Afrizal A."/>
        </authorList>
    </citation>
    <scope>NUCLEOTIDE SEQUENCE</scope>
    <source>
        <strain evidence="6">CLA-AA-H215</strain>
    </source>
</reference>
<dbReference type="EMBL" id="JAJEQR010000003">
    <property type="protein sequence ID" value="MCC2229608.1"/>
    <property type="molecule type" value="Genomic_DNA"/>
</dbReference>
<evidence type="ECO:0000256" key="3">
    <source>
        <dbReference type="ARBA" id="ARBA00023163"/>
    </source>
</evidence>
<dbReference type="GO" id="GO:0043565">
    <property type="term" value="F:sequence-specific DNA binding"/>
    <property type="evidence" value="ECO:0007669"/>
    <property type="project" value="InterPro"/>
</dbReference>
<evidence type="ECO:0000256" key="4">
    <source>
        <dbReference type="SAM" id="Phobius"/>
    </source>
</evidence>
<dbReference type="Pfam" id="PF12833">
    <property type="entry name" value="HTH_18"/>
    <property type="match status" value="1"/>
</dbReference>
<dbReference type="PROSITE" id="PS00041">
    <property type="entry name" value="HTH_ARAC_FAMILY_1"/>
    <property type="match status" value="1"/>
</dbReference>
<keyword evidence="1" id="KW-0805">Transcription regulation</keyword>
<dbReference type="PROSITE" id="PS01124">
    <property type="entry name" value="HTH_ARAC_FAMILY_2"/>
    <property type="match status" value="1"/>
</dbReference>
<dbReference type="InterPro" id="IPR018060">
    <property type="entry name" value="HTH_AraC"/>
</dbReference>
<feature type="domain" description="HTH araC/xylS-type" evidence="5">
    <location>
        <begin position="656"/>
        <end position="755"/>
    </location>
</feature>
<proteinExistence type="predicted"/>
<feature type="transmembrane region" description="Helical" evidence="4">
    <location>
        <begin position="21"/>
        <end position="45"/>
    </location>
</feature>
<dbReference type="SUPFAM" id="SSF46689">
    <property type="entry name" value="Homeodomain-like"/>
    <property type="match status" value="1"/>
</dbReference>
<name>A0AAE3E809_9FIRM</name>
<dbReference type="InterPro" id="IPR009057">
    <property type="entry name" value="Homeodomain-like_sf"/>
</dbReference>
<dbReference type="PANTHER" id="PTHR43280">
    <property type="entry name" value="ARAC-FAMILY TRANSCRIPTIONAL REGULATOR"/>
    <property type="match status" value="1"/>
</dbReference>
<dbReference type="InterPro" id="IPR018062">
    <property type="entry name" value="HTH_AraC-typ_CS"/>
</dbReference>
<dbReference type="PRINTS" id="PR00032">
    <property type="entry name" value="HTHARAC"/>
</dbReference>
<evidence type="ECO:0000313" key="6">
    <source>
        <dbReference type="EMBL" id="MCC2229608.1"/>
    </source>
</evidence>
<evidence type="ECO:0000256" key="1">
    <source>
        <dbReference type="ARBA" id="ARBA00023015"/>
    </source>
</evidence>
<comment type="caution">
    <text evidence="6">The sequence shown here is derived from an EMBL/GenBank/DDBJ whole genome shotgun (WGS) entry which is preliminary data.</text>
</comment>
<dbReference type="RefSeq" id="WP_308452395.1">
    <property type="nucleotide sequence ID" value="NZ_JAJEQR010000003.1"/>
</dbReference>
<dbReference type="AlphaFoldDB" id="A0AAE3E809"/>
<dbReference type="Proteomes" id="UP001198182">
    <property type="component" value="Unassembled WGS sequence"/>
</dbReference>
<keyword evidence="2" id="KW-0238">DNA-binding</keyword>
<gene>
    <name evidence="6" type="ORF">LKD81_01150</name>
</gene>
<keyword evidence="7" id="KW-1185">Reference proteome</keyword>
<evidence type="ECO:0000256" key="2">
    <source>
        <dbReference type="ARBA" id="ARBA00023125"/>
    </source>
</evidence>
<dbReference type="SMART" id="SM00342">
    <property type="entry name" value="HTH_ARAC"/>
    <property type="match status" value="1"/>
</dbReference>
<keyword evidence="4" id="KW-1133">Transmembrane helix</keyword>
<organism evidence="6 7">
    <name type="scientific">Hominifimenecus microfluidus</name>
    <dbReference type="NCBI Taxonomy" id="2885348"/>
    <lineage>
        <taxon>Bacteria</taxon>
        <taxon>Bacillati</taxon>
        <taxon>Bacillota</taxon>
        <taxon>Clostridia</taxon>
        <taxon>Lachnospirales</taxon>
        <taxon>Lachnospiraceae</taxon>
        <taxon>Hominifimenecus</taxon>
    </lineage>
</organism>
<protein>
    <submittedName>
        <fullName evidence="6">AraC family transcriptional regulator</fullName>
    </submittedName>
</protein>
<dbReference type="InterPro" id="IPR020449">
    <property type="entry name" value="Tscrpt_reg_AraC-type_HTH"/>
</dbReference>
<sequence>MNKNSLYFSLKKAIHTFRLKSIFCRILVVLVVLILGICSLFYLVISSHYRESSQEHEINGNLAALNLIGNQMEDQILKSETQLEELLDLNVLEMLASQEDIFSNPAALDIVQKLKKLADENPLIARAFLYTEQWDALLSSDQTVKPLDDTEEASVVAYCRAQKMENTIAMFNGNLYLFCELPGGRRSVLGAIEINGDSWYQNFSENVTTFRPDFEIYPFLGDAPLFPDQIEYPDEQAFEVVNREVRNYGDEVCELPNAAGKLLAHSCSSVELHLLGFLDENEGALSLGAVLQDSFPALLPAFLLLVAAGIVLIVLICRPMWRTLQAILEQRNPEGSGSELATRGTKNEFELISSLFQEQKNHENRLSELLQKSSRAVTEQVLRDIIDGNEKNETVIRRTFSEIAAPFDCDLSYKIILAEVLREGEEDFSAVEAEISRIALRDLARNFWKEKAQCHILNHNDQRIVIVLGFPRELSVRNIRAWEEEFGELCISRFQNSPGTPVLGVSAVFSDVFSLDEAFVGAREELRKKLYYNTENKDPKDVCSVYKNKVHLCLERISREPEEAAQSMRLILQSTEKYPEEERQIWLDYIDEILEYLLRSQIPCEERWLEGRMAFTVEEGFAERREQLKAWLEQFLENVVEKIMEQAGTAQVHYLEQAKNYIRNHYDDSNLSLLTVSENCSISRGYLSKLFAKYSDGSFTDYLNWYRVQQACELLKTTGFSVQEIGLKTGFNSPQSFSRVFKKHMNVTPSQYRVQKRRQGM</sequence>
<keyword evidence="4" id="KW-0472">Membrane</keyword>
<dbReference type="GO" id="GO:0003700">
    <property type="term" value="F:DNA-binding transcription factor activity"/>
    <property type="evidence" value="ECO:0007669"/>
    <property type="project" value="InterPro"/>
</dbReference>
<evidence type="ECO:0000313" key="7">
    <source>
        <dbReference type="Proteomes" id="UP001198182"/>
    </source>
</evidence>
<dbReference type="PANTHER" id="PTHR43280:SF10">
    <property type="entry name" value="REGULATORY PROTEIN POCR"/>
    <property type="match status" value="1"/>
</dbReference>
<keyword evidence="4" id="KW-0812">Transmembrane</keyword>
<dbReference type="Gene3D" id="1.10.10.60">
    <property type="entry name" value="Homeodomain-like"/>
    <property type="match status" value="2"/>
</dbReference>
<feature type="transmembrane region" description="Helical" evidence="4">
    <location>
        <begin position="297"/>
        <end position="317"/>
    </location>
</feature>
<keyword evidence="3" id="KW-0804">Transcription</keyword>
<accession>A0AAE3E809</accession>